<dbReference type="Pfam" id="PF08340">
    <property type="entry name" value="YicC-like_C"/>
    <property type="match status" value="1"/>
</dbReference>
<dbReference type="InterPro" id="IPR013551">
    <property type="entry name" value="YicC-like_C"/>
</dbReference>
<dbReference type="InterPro" id="IPR005229">
    <property type="entry name" value="YicC/YloC-like"/>
</dbReference>
<evidence type="ECO:0000256" key="1">
    <source>
        <dbReference type="ARBA" id="ARBA00001968"/>
    </source>
</evidence>
<protein>
    <recommendedName>
        <fullName evidence="10">YicC family protein</fullName>
    </recommendedName>
</protein>
<proteinExistence type="inferred from homology"/>
<comment type="similarity">
    <text evidence="5">Belongs to the YicC/YloC family.</text>
</comment>
<dbReference type="EMBL" id="BMYM01000002">
    <property type="protein sequence ID" value="GHD35019.1"/>
    <property type="molecule type" value="Genomic_DNA"/>
</dbReference>
<dbReference type="GO" id="GO:0016787">
    <property type="term" value="F:hydrolase activity"/>
    <property type="evidence" value="ECO:0007669"/>
    <property type="project" value="UniProtKB-KW"/>
</dbReference>
<keyword evidence="3" id="KW-0255">Endonuclease</keyword>
<keyword evidence="4" id="KW-0378">Hydrolase</keyword>
<evidence type="ECO:0000259" key="6">
    <source>
        <dbReference type="Pfam" id="PF03755"/>
    </source>
</evidence>
<keyword evidence="2" id="KW-0540">Nuclease</keyword>
<dbReference type="InterPro" id="IPR013527">
    <property type="entry name" value="YicC-like_N"/>
</dbReference>
<feature type="domain" description="Endoribonuclease YicC-like C-terminal" evidence="7">
    <location>
        <begin position="175"/>
        <end position="290"/>
    </location>
</feature>
<name>A0A919CL39_9GAMM</name>
<evidence type="ECO:0000256" key="4">
    <source>
        <dbReference type="ARBA" id="ARBA00022801"/>
    </source>
</evidence>
<evidence type="ECO:0008006" key="10">
    <source>
        <dbReference type="Google" id="ProtNLM"/>
    </source>
</evidence>
<dbReference type="Pfam" id="PF03755">
    <property type="entry name" value="YicC-like_N"/>
    <property type="match status" value="1"/>
</dbReference>
<dbReference type="AlphaFoldDB" id="A0A919CL39"/>
<gene>
    <name evidence="8" type="ORF">GCM10007053_21420</name>
</gene>
<evidence type="ECO:0000256" key="3">
    <source>
        <dbReference type="ARBA" id="ARBA00022759"/>
    </source>
</evidence>
<dbReference type="NCBIfam" id="TIGR00255">
    <property type="entry name" value="YicC/YloC family endoribonuclease"/>
    <property type="match status" value="1"/>
</dbReference>
<evidence type="ECO:0000256" key="2">
    <source>
        <dbReference type="ARBA" id="ARBA00022722"/>
    </source>
</evidence>
<evidence type="ECO:0000259" key="7">
    <source>
        <dbReference type="Pfam" id="PF08340"/>
    </source>
</evidence>
<comment type="cofactor">
    <cofactor evidence="1">
        <name>a divalent metal cation</name>
        <dbReference type="ChEBI" id="CHEBI:60240"/>
    </cofactor>
</comment>
<dbReference type="GO" id="GO:0004521">
    <property type="term" value="F:RNA endonuclease activity"/>
    <property type="evidence" value="ECO:0007669"/>
    <property type="project" value="InterPro"/>
</dbReference>
<accession>A0A919CL39</accession>
<keyword evidence="9" id="KW-1185">Reference proteome</keyword>
<evidence type="ECO:0000256" key="5">
    <source>
        <dbReference type="ARBA" id="ARBA00035648"/>
    </source>
</evidence>
<dbReference type="RefSeq" id="WP_229802710.1">
    <property type="nucleotide sequence ID" value="NZ_BMYM01000002.1"/>
</dbReference>
<organism evidence="8 9">
    <name type="scientific">Parahalioglobus pacificus</name>
    <dbReference type="NCBI Taxonomy" id="930806"/>
    <lineage>
        <taxon>Bacteria</taxon>
        <taxon>Pseudomonadati</taxon>
        <taxon>Pseudomonadota</taxon>
        <taxon>Gammaproteobacteria</taxon>
        <taxon>Cellvibrionales</taxon>
        <taxon>Halieaceae</taxon>
        <taxon>Parahalioglobus</taxon>
    </lineage>
</organism>
<reference evidence="8" key="1">
    <citation type="journal article" date="2014" name="Int. J. Syst. Evol. Microbiol.">
        <title>Complete genome sequence of Corynebacterium casei LMG S-19264T (=DSM 44701T), isolated from a smear-ripened cheese.</title>
        <authorList>
            <consortium name="US DOE Joint Genome Institute (JGI-PGF)"/>
            <person name="Walter F."/>
            <person name="Albersmeier A."/>
            <person name="Kalinowski J."/>
            <person name="Ruckert C."/>
        </authorList>
    </citation>
    <scope>NUCLEOTIDE SEQUENCE</scope>
    <source>
        <strain evidence="8">KCTC 23430</strain>
    </source>
</reference>
<evidence type="ECO:0000313" key="8">
    <source>
        <dbReference type="EMBL" id="GHD35019.1"/>
    </source>
</evidence>
<dbReference type="Proteomes" id="UP000644693">
    <property type="component" value="Unassembled WGS sequence"/>
</dbReference>
<dbReference type="PANTHER" id="PTHR30636:SF3">
    <property type="entry name" value="UPF0701 PROTEIN YICC"/>
    <property type="match status" value="1"/>
</dbReference>
<evidence type="ECO:0000313" key="9">
    <source>
        <dbReference type="Proteomes" id="UP000644693"/>
    </source>
</evidence>
<feature type="domain" description="Endoribonuclease YicC-like N-terminal" evidence="6">
    <location>
        <begin position="4"/>
        <end position="156"/>
    </location>
</feature>
<reference evidence="8" key="2">
    <citation type="submission" date="2020-09" db="EMBL/GenBank/DDBJ databases">
        <authorList>
            <person name="Sun Q."/>
            <person name="Kim S."/>
        </authorList>
    </citation>
    <scope>NUCLEOTIDE SEQUENCE</scope>
    <source>
        <strain evidence="8">KCTC 23430</strain>
    </source>
</reference>
<dbReference type="PANTHER" id="PTHR30636">
    <property type="entry name" value="UPF0701 PROTEIN YICC"/>
    <property type="match status" value="1"/>
</dbReference>
<comment type="caution">
    <text evidence="8">The sequence shown here is derived from an EMBL/GenBank/DDBJ whole genome shotgun (WGS) entry which is preliminary data.</text>
</comment>
<sequence>MAHINSMTAFARESAVTDMGVITVELRTVNHRYLDCNFKLPEVVRPLEAKLREQASKALTRGKLDCFIRVQAENERAASLEIDQQQLTRVLEAVAAIDAQLPQAQALNPLQVLQFPGVCSAGEGSDEALQAETAALFKRALATIVDNRQREGAKLAGMIRERIDKVADEVSQGREHIPALLQQQRERVMAKIAELDVETDEGRLEQELVYMAQKADVDEELDRLEAHVDEVKRILAKGGPCGRRLDFLMQELNREANTLSSKSTASSTTRSAVELKVLIEQMREQIQNIE</sequence>